<dbReference type="RefSeq" id="WP_003615762.1">
    <property type="nucleotide sequence ID" value="NZ_ADVE02000001.1"/>
</dbReference>
<dbReference type="EMBL" id="CP023737">
    <property type="protein sequence ID" value="ATQ69950.1"/>
    <property type="molecule type" value="Genomic_DNA"/>
</dbReference>
<keyword evidence="3 7" id="KW-0812">Transmembrane</keyword>
<evidence type="ECO:0000256" key="3">
    <source>
        <dbReference type="ARBA" id="ARBA00022692"/>
    </source>
</evidence>
<feature type="transmembrane region" description="Helical" evidence="7">
    <location>
        <begin position="18"/>
        <end position="36"/>
    </location>
</feature>
<dbReference type="GO" id="GO:0006508">
    <property type="term" value="P:proteolysis"/>
    <property type="evidence" value="ECO:0007669"/>
    <property type="project" value="UniProtKB-KW"/>
</dbReference>
<dbReference type="InterPro" id="IPR022764">
    <property type="entry name" value="Peptidase_S54_rhomboid_dom"/>
</dbReference>
<proteinExistence type="inferred from homology"/>
<comment type="subcellular location">
    <subcellularLocation>
        <location evidence="1">Membrane</location>
        <topology evidence="1">Multi-pass membrane protein</topology>
    </subcellularLocation>
</comment>
<evidence type="ECO:0000313" key="10">
    <source>
        <dbReference type="Proteomes" id="UP000230709"/>
    </source>
</evidence>
<dbReference type="Gene3D" id="1.20.1540.10">
    <property type="entry name" value="Rhomboid-like"/>
    <property type="match status" value="1"/>
</dbReference>
<comment type="similarity">
    <text evidence="2">Belongs to the peptidase S54 family.</text>
</comment>
<feature type="transmembrane region" description="Helical" evidence="7">
    <location>
        <begin position="162"/>
        <end position="187"/>
    </location>
</feature>
<dbReference type="PANTHER" id="PTHR43731:SF14">
    <property type="entry name" value="PRESENILIN-ASSOCIATED RHOMBOID-LIKE PROTEIN, MITOCHONDRIAL"/>
    <property type="match status" value="1"/>
</dbReference>
<feature type="domain" description="Peptidase S54 rhomboid" evidence="8">
    <location>
        <begin position="73"/>
        <end position="216"/>
    </location>
</feature>
<organism evidence="9 10">
    <name type="scientific">Methylosinus trichosporium (strain ATCC 35070 / NCIMB 11131 / UNIQEM 75 / OB3b)</name>
    <dbReference type="NCBI Taxonomy" id="595536"/>
    <lineage>
        <taxon>Bacteria</taxon>
        <taxon>Pseudomonadati</taxon>
        <taxon>Pseudomonadota</taxon>
        <taxon>Alphaproteobacteria</taxon>
        <taxon>Hyphomicrobiales</taxon>
        <taxon>Methylocystaceae</taxon>
        <taxon>Methylosinus</taxon>
    </lineage>
</organism>
<evidence type="ECO:0000256" key="4">
    <source>
        <dbReference type="ARBA" id="ARBA00022801"/>
    </source>
</evidence>
<keyword evidence="6 7" id="KW-0472">Membrane</keyword>
<gene>
    <name evidence="9" type="ORF">CQW49_20225</name>
</gene>
<feature type="transmembrane region" description="Helical" evidence="7">
    <location>
        <begin position="111"/>
        <end position="130"/>
    </location>
</feature>
<dbReference type="Pfam" id="PF01694">
    <property type="entry name" value="Rhomboid"/>
    <property type="match status" value="1"/>
</dbReference>
<dbReference type="InterPro" id="IPR050925">
    <property type="entry name" value="Rhomboid_protease_S54"/>
</dbReference>
<dbReference type="InterPro" id="IPR035952">
    <property type="entry name" value="Rhomboid-like_sf"/>
</dbReference>
<dbReference type="AlphaFoldDB" id="A0A2D2D4K9"/>
<evidence type="ECO:0000256" key="5">
    <source>
        <dbReference type="ARBA" id="ARBA00022989"/>
    </source>
</evidence>
<evidence type="ECO:0000256" key="1">
    <source>
        <dbReference type="ARBA" id="ARBA00004141"/>
    </source>
</evidence>
<dbReference type="SUPFAM" id="SSF144091">
    <property type="entry name" value="Rhomboid-like"/>
    <property type="match status" value="1"/>
</dbReference>
<keyword evidence="5 7" id="KW-1133">Transmembrane helix</keyword>
<sequence length="234" mass="25291">MVLPLHDDAPLKYVRRPIVNWSLIVINIAVFVAVFSDSLGDPLTVIRGFGLIPAVLFGHAELARWIVTPGPDWTVVTSLFFHSGFGHLAGNMIFLYVFGDNVEDGMGSLPYLLFYLLCGVSAGLLFAYGAPMTLHPLVGASGAISGVCAAFILLYPRSTIFGLVAGIIPIHAPASLFVGTWILFQLFNALTDEQGQVGWWAHVGGILAGLALTPLFKRRGVRWFGPIPFRGPWG</sequence>
<dbReference type="Proteomes" id="UP000230709">
    <property type="component" value="Chromosome"/>
</dbReference>
<keyword evidence="9" id="KW-0645">Protease</keyword>
<evidence type="ECO:0000256" key="7">
    <source>
        <dbReference type="SAM" id="Phobius"/>
    </source>
</evidence>
<dbReference type="GO" id="GO:0004252">
    <property type="term" value="F:serine-type endopeptidase activity"/>
    <property type="evidence" value="ECO:0007669"/>
    <property type="project" value="InterPro"/>
</dbReference>
<evidence type="ECO:0000256" key="6">
    <source>
        <dbReference type="ARBA" id="ARBA00023136"/>
    </source>
</evidence>
<protein>
    <submittedName>
        <fullName evidence="9">Rhomboid family intramembrane serine protease</fullName>
    </submittedName>
</protein>
<reference evidence="10" key="1">
    <citation type="submission" date="2017-10" db="EMBL/GenBank/DDBJ databases">
        <title>Completed PacBio SMRT sequence of Methylosinus trichosporium OB3b reveals presence of a third large plasmid.</title>
        <authorList>
            <person name="Charles T.C."/>
            <person name="Lynch M.D.J."/>
            <person name="Heil J.R."/>
            <person name="Cheng J."/>
        </authorList>
    </citation>
    <scope>NUCLEOTIDE SEQUENCE [LARGE SCALE GENOMIC DNA]</scope>
    <source>
        <strain evidence="10">OB3b</strain>
    </source>
</reference>
<accession>A0A2D2D4K9</accession>
<name>A0A2D2D4K9_METT3</name>
<evidence type="ECO:0000259" key="8">
    <source>
        <dbReference type="Pfam" id="PF01694"/>
    </source>
</evidence>
<evidence type="ECO:0000256" key="2">
    <source>
        <dbReference type="ARBA" id="ARBA00009045"/>
    </source>
</evidence>
<dbReference type="GO" id="GO:0016020">
    <property type="term" value="C:membrane"/>
    <property type="evidence" value="ECO:0007669"/>
    <property type="project" value="UniProtKB-SubCell"/>
</dbReference>
<feature type="transmembrane region" description="Helical" evidence="7">
    <location>
        <begin position="79"/>
        <end position="99"/>
    </location>
</feature>
<feature type="transmembrane region" description="Helical" evidence="7">
    <location>
        <begin position="199"/>
        <end position="216"/>
    </location>
</feature>
<keyword evidence="4" id="KW-0378">Hydrolase</keyword>
<feature type="transmembrane region" description="Helical" evidence="7">
    <location>
        <begin position="48"/>
        <end position="67"/>
    </location>
</feature>
<dbReference type="PANTHER" id="PTHR43731">
    <property type="entry name" value="RHOMBOID PROTEASE"/>
    <property type="match status" value="1"/>
</dbReference>
<keyword evidence="10" id="KW-1185">Reference proteome</keyword>
<evidence type="ECO:0000313" key="9">
    <source>
        <dbReference type="EMBL" id="ATQ69950.1"/>
    </source>
</evidence>
<dbReference type="STRING" id="595536.GCA_000178815_01150"/>
<dbReference type="KEGG" id="mtw:CQW49_20225"/>
<feature type="transmembrane region" description="Helical" evidence="7">
    <location>
        <begin position="136"/>
        <end position="155"/>
    </location>
</feature>